<dbReference type="Pfam" id="PF05569">
    <property type="entry name" value="Peptidase_M56"/>
    <property type="match status" value="1"/>
</dbReference>
<keyword evidence="4" id="KW-1185">Reference proteome</keyword>
<sequence>MDYLLKASAIVVIFYVCYKLLLQRETFFATNRWFLLLGLVVASIIPTIVIPIYIEYSPQTFEGIIMTDSIVAQTIENPFDWFQLLLWTYYAGVIFFFGRLFIQFFSLLQLVSSHEKYTSGKYIFVETHKDIPPFSFFNWIVYNPNQFSDEELTLIIKHEQVHANQFHSIDMLLSHIATTLFWFNPFVWLYKKELQQNLEFIADQTAQNQSDCEKSYQKLLLKASIPHHQLMLTNNFYNSLIKKRIVMLHKSKSKKFNAWKYTLILPAIALFMMSFNTKEVLVKKNLSENNPSTEHLNFKSNSSLLKDLVITKDFTDADIDNLKNELKSKGFESKFKGIKRNDKGEITSIKIEISSDETNTNFQISTDNPIKPISIIIDEENNNVSINTIGLNNVKGYVFTTEDGNHKIQSSGNGSNVFVFSSDDNDEGEIIEEKIIIMKDGKEEKKHKIKKLHFTSDDDKETIIELDDNDKKDIIFIKKDKDGKQSKDTIWLKKEKNKVNWTSDKDEDVEVIFVEKKDKKVQVFTGKDESPLILLNGKEITKEEMDAINPDTIESVNVLKGTQAIEKHGKKAKDGVIIITTKKKN</sequence>
<keyword evidence="1" id="KW-0472">Membrane</keyword>
<dbReference type="AlphaFoldDB" id="A0A8J2TQ24"/>
<dbReference type="InterPro" id="IPR037066">
    <property type="entry name" value="Plug_dom_sf"/>
</dbReference>
<accession>A0A8J2TQ24</accession>
<keyword evidence="1" id="KW-1133">Transmembrane helix</keyword>
<dbReference type="PANTHER" id="PTHR34978">
    <property type="entry name" value="POSSIBLE SENSOR-TRANSDUCER PROTEIN BLAR"/>
    <property type="match status" value="1"/>
</dbReference>
<evidence type="ECO:0000256" key="1">
    <source>
        <dbReference type="SAM" id="Phobius"/>
    </source>
</evidence>
<reference evidence="3 4" key="1">
    <citation type="journal article" date="2014" name="Int. J. Syst. Evol. Microbiol.">
        <title>Complete genome sequence of Corynebacterium casei LMG S-19264T (=DSM 44701T), isolated from a smear-ripened cheese.</title>
        <authorList>
            <consortium name="US DOE Joint Genome Institute (JGI-PGF)"/>
            <person name="Walter F."/>
            <person name="Albersmeier A."/>
            <person name="Kalinowski J."/>
            <person name="Ruckert C."/>
        </authorList>
    </citation>
    <scope>NUCLEOTIDE SEQUENCE [LARGE SCALE GENOMIC DNA]</scope>
    <source>
        <strain evidence="3 4">CGMCC 1.15295</strain>
    </source>
</reference>
<feature type="transmembrane region" description="Helical" evidence="1">
    <location>
        <begin position="34"/>
        <end position="54"/>
    </location>
</feature>
<dbReference type="Proteomes" id="UP000598120">
    <property type="component" value="Unassembled WGS sequence"/>
</dbReference>
<name>A0A8J2TQ24_9FLAO</name>
<evidence type="ECO:0000259" key="2">
    <source>
        <dbReference type="Pfam" id="PF05569"/>
    </source>
</evidence>
<dbReference type="InterPro" id="IPR052173">
    <property type="entry name" value="Beta-lactam_resp_regulator"/>
</dbReference>
<dbReference type="SUPFAM" id="SSF56935">
    <property type="entry name" value="Porins"/>
    <property type="match status" value="1"/>
</dbReference>
<gene>
    <name evidence="3" type="ORF">GCM10011531_17810</name>
</gene>
<comment type="caution">
    <text evidence="3">The sequence shown here is derived from an EMBL/GenBank/DDBJ whole genome shotgun (WGS) entry which is preliminary data.</text>
</comment>
<dbReference type="PANTHER" id="PTHR34978:SF3">
    <property type="entry name" value="SLR0241 PROTEIN"/>
    <property type="match status" value="1"/>
</dbReference>
<protein>
    <recommendedName>
        <fullName evidence="2">Peptidase M56 domain-containing protein</fullName>
    </recommendedName>
</protein>
<feature type="domain" description="Peptidase M56" evidence="2">
    <location>
        <begin position="145"/>
        <end position="248"/>
    </location>
</feature>
<dbReference type="RefSeq" id="WP_188606021.1">
    <property type="nucleotide sequence ID" value="NZ_BMIC01000003.1"/>
</dbReference>
<evidence type="ECO:0000313" key="4">
    <source>
        <dbReference type="Proteomes" id="UP000598120"/>
    </source>
</evidence>
<feature type="transmembrane region" description="Helical" evidence="1">
    <location>
        <begin position="258"/>
        <end position="275"/>
    </location>
</feature>
<dbReference type="InterPro" id="IPR008756">
    <property type="entry name" value="Peptidase_M56"/>
</dbReference>
<feature type="transmembrane region" description="Helical" evidence="1">
    <location>
        <begin position="6"/>
        <end position="22"/>
    </location>
</feature>
<keyword evidence="1" id="KW-0812">Transmembrane</keyword>
<organism evidence="3 4">
    <name type="scientific">Aquaticitalea lipolytica</name>
    <dbReference type="NCBI Taxonomy" id="1247562"/>
    <lineage>
        <taxon>Bacteria</taxon>
        <taxon>Pseudomonadati</taxon>
        <taxon>Bacteroidota</taxon>
        <taxon>Flavobacteriia</taxon>
        <taxon>Flavobacteriales</taxon>
        <taxon>Flavobacteriaceae</taxon>
        <taxon>Aquaticitalea</taxon>
    </lineage>
</organism>
<feature type="transmembrane region" description="Helical" evidence="1">
    <location>
        <begin position="87"/>
        <end position="111"/>
    </location>
</feature>
<dbReference type="EMBL" id="BMIC01000003">
    <property type="protein sequence ID" value="GFZ87093.1"/>
    <property type="molecule type" value="Genomic_DNA"/>
</dbReference>
<evidence type="ECO:0000313" key="3">
    <source>
        <dbReference type="EMBL" id="GFZ87093.1"/>
    </source>
</evidence>
<proteinExistence type="predicted"/>
<dbReference type="Gene3D" id="2.170.130.10">
    <property type="entry name" value="TonB-dependent receptor, plug domain"/>
    <property type="match status" value="1"/>
</dbReference>
<dbReference type="CDD" id="cd07341">
    <property type="entry name" value="M56_BlaR1_MecR1_like"/>
    <property type="match status" value="1"/>
</dbReference>